<dbReference type="Proteomes" id="UP000018144">
    <property type="component" value="Unassembled WGS sequence"/>
</dbReference>
<protein>
    <submittedName>
        <fullName evidence="1">Uncharacterized protein</fullName>
    </submittedName>
</protein>
<sequence length="63" mass="7160">MRQQYLLSNLHKSCGNSYIFTAINHIPHRRQTNGNKCATLKSNIEPLRVPFDDCDSIALKSVT</sequence>
<proteinExistence type="predicted"/>
<organism evidence="1 2">
    <name type="scientific">Pyronema omphalodes (strain CBS 100304)</name>
    <name type="common">Pyronema confluens</name>
    <dbReference type="NCBI Taxonomy" id="1076935"/>
    <lineage>
        <taxon>Eukaryota</taxon>
        <taxon>Fungi</taxon>
        <taxon>Dikarya</taxon>
        <taxon>Ascomycota</taxon>
        <taxon>Pezizomycotina</taxon>
        <taxon>Pezizomycetes</taxon>
        <taxon>Pezizales</taxon>
        <taxon>Pyronemataceae</taxon>
        <taxon>Pyronema</taxon>
    </lineage>
</organism>
<dbReference type="EMBL" id="HF935389">
    <property type="protein sequence ID" value="CCX08029.1"/>
    <property type="molecule type" value="Genomic_DNA"/>
</dbReference>
<name>U4L0E0_PYROM</name>
<evidence type="ECO:0000313" key="2">
    <source>
        <dbReference type="Proteomes" id="UP000018144"/>
    </source>
</evidence>
<dbReference type="AlphaFoldDB" id="U4L0E0"/>
<reference evidence="1 2" key="1">
    <citation type="journal article" date="2013" name="PLoS Genet.">
        <title>The genome and development-dependent transcriptomes of Pyronema confluens: a window into fungal evolution.</title>
        <authorList>
            <person name="Traeger S."/>
            <person name="Altegoer F."/>
            <person name="Freitag M."/>
            <person name="Gabaldon T."/>
            <person name="Kempken F."/>
            <person name="Kumar A."/>
            <person name="Marcet-Houben M."/>
            <person name="Poggeler S."/>
            <person name="Stajich J.E."/>
            <person name="Nowrousian M."/>
        </authorList>
    </citation>
    <scope>NUCLEOTIDE SEQUENCE [LARGE SCALE GENOMIC DNA]</scope>
    <source>
        <strain evidence="2">CBS 100304</strain>
        <tissue evidence="1">Vegetative mycelium</tissue>
    </source>
</reference>
<gene>
    <name evidence="1" type="ORF">PCON_07618</name>
</gene>
<evidence type="ECO:0000313" key="1">
    <source>
        <dbReference type="EMBL" id="CCX08029.1"/>
    </source>
</evidence>
<accession>U4L0E0</accession>
<keyword evidence="2" id="KW-1185">Reference proteome</keyword>